<dbReference type="GO" id="GO:0046872">
    <property type="term" value="F:metal ion binding"/>
    <property type="evidence" value="ECO:0007669"/>
    <property type="project" value="UniProtKB-KW"/>
</dbReference>
<dbReference type="PROSITE" id="PS51643">
    <property type="entry name" value="HD_CAS3"/>
    <property type="match status" value="1"/>
</dbReference>
<evidence type="ECO:0000256" key="3">
    <source>
        <dbReference type="ARBA" id="ARBA00022722"/>
    </source>
</evidence>
<dbReference type="InterPro" id="IPR014001">
    <property type="entry name" value="Helicase_ATP-bd"/>
</dbReference>
<keyword evidence="6" id="KW-0378">Hydrolase</keyword>
<dbReference type="PROSITE" id="PS51192">
    <property type="entry name" value="HELICASE_ATP_BIND_1"/>
    <property type="match status" value="1"/>
</dbReference>
<dbReference type="InterPro" id="IPR038257">
    <property type="entry name" value="CRISPR-assoc_Cas3_HD_sf"/>
</dbReference>
<keyword evidence="3" id="KW-0540">Nuclease</keyword>
<reference evidence="13 14" key="1">
    <citation type="submission" date="2019-03" db="EMBL/GenBank/DDBJ databases">
        <authorList>
            <consortium name="Pathogen Informatics"/>
        </authorList>
    </citation>
    <scope>NUCLEOTIDE SEQUENCE [LARGE SCALE GENOMIC DNA]</scope>
    <source>
        <strain evidence="13 14">NCTC13038</strain>
    </source>
</reference>
<dbReference type="GO" id="GO:0016787">
    <property type="term" value="F:hydrolase activity"/>
    <property type="evidence" value="ECO:0007669"/>
    <property type="project" value="UniProtKB-KW"/>
</dbReference>
<evidence type="ECO:0000256" key="4">
    <source>
        <dbReference type="ARBA" id="ARBA00022723"/>
    </source>
</evidence>
<dbReference type="Gene3D" id="3.40.50.300">
    <property type="entry name" value="P-loop containing nucleotide triphosphate hydrolases"/>
    <property type="match status" value="2"/>
</dbReference>
<dbReference type="Gene3D" id="1.10.3210.30">
    <property type="match status" value="1"/>
</dbReference>
<dbReference type="NCBIfam" id="TIGR01596">
    <property type="entry name" value="cas3_HD"/>
    <property type="match status" value="1"/>
</dbReference>
<evidence type="ECO:0000256" key="9">
    <source>
        <dbReference type="ARBA" id="ARBA00023118"/>
    </source>
</evidence>
<feature type="domain" description="HD Cas3-type" evidence="12">
    <location>
        <begin position="22"/>
        <end position="226"/>
    </location>
</feature>
<evidence type="ECO:0000256" key="6">
    <source>
        <dbReference type="ARBA" id="ARBA00022801"/>
    </source>
</evidence>
<evidence type="ECO:0000256" key="1">
    <source>
        <dbReference type="ARBA" id="ARBA00006847"/>
    </source>
</evidence>
<dbReference type="Pfam" id="PF22590">
    <property type="entry name" value="Cas3-like_C_2"/>
    <property type="match status" value="1"/>
</dbReference>
<proteinExistence type="inferred from homology"/>
<keyword evidence="8" id="KW-0067">ATP-binding</keyword>
<dbReference type="InterPro" id="IPR027417">
    <property type="entry name" value="P-loop_NTPase"/>
</dbReference>
<sequence length="984" mass="110712">MMTESPQYLRYWGKTAKTTDSKHNAYHLLAYHCLDVAACGYFIVKNNIFNTRDILKECDICGTDAENWIVWLFASHDIGKYARGFQKYALFPDSPLVPPINSISAFERHDSLGFYLWGKLLEEWSEDNNEIIPGIPLENRSSFKSALNIWMLVSIGHHGIPPDTLKNSSPLAFSDEDIAVATHYLETVSQLFPFTLPAEWKVKAGRKRLKQHSWFFAGIVTIADWMGSDETQFPPLSSPMPLEAYWPLACEKAQRAILKIPQRSQHSRYQDHQALFPFIHTLTPLQQRASTLDISAPGPQLVILEDVTGAGKTEAALILTHRLMSANKGHGLYVGLPTMATANAMYQRLTGAYQALFTKDARPSLMLAHGGRQMSDAFRQSVWQPSGETAEDYSRDDGNAAGECHIWFADSRKKALLAEVGVGTLDQLLMAVMPFRHQSLRLLGIRDKILLLDEVHAYDGYMVKLLEGLLQFHASQGGSAIILSATLPAALREKLLSAFNKGAGFATTETDSDAGYPWLSHLSATGLKEEALTTRPEVQRTVIVSWIQQHREALEIIYRAVEAGQCVCWIRNTVDEARDGYQQLLHEKRIPEQDLLLFHSRFAFTDRIAIENKTLGWFGKDAPVSARRGKVLIATQVVEQSLDLDFDWMISDLAPIDLLIQRAGRLQRHIRTAGGERKAILPDERQPPILHILAPEWQEQAGQGWLGKELQGTGFVYSDHACLWRTQALLRQYGEIRMPENARALVDGVYEQKIPAPTSLQALSDVDFGKVLSQRSVATQNLLRHDIGYDREASDFLWDKDREFSTRLGEESVDIYLAWLDEENELHPIVMEGDFRWEMSRLSVRLSWWKKRSAGFLLPGEEALERFRKKQHRPSAQVVLVSSEGEASYYSKREGLASNPPRVKVLHQYSRKRRDAPSGTFINPRAARTRASGRRSASLLPPSPAPIYGWCGYPPPKGNPDPTADGISDRASAGTDKRCGYPSR</sequence>
<dbReference type="PANTHER" id="PTHR47963">
    <property type="entry name" value="DEAD-BOX ATP-DEPENDENT RNA HELICASE 47, MITOCHONDRIAL"/>
    <property type="match status" value="1"/>
</dbReference>
<keyword evidence="4" id="KW-0479">Metal-binding</keyword>
<keyword evidence="9" id="KW-0051">Antiviral defense</keyword>
<protein>
    <submittedName>
        <fullName evidence="13">Helicase Cas3</fullName>
    </submittedName>
</protein>
<feature type="region of interest" description="Disordered" evidence="10">
    <location>
        <begin position="910"/>
        <end position="984"/>
    </location>
</feature>
<dbReference type="InterPro" id="IPR050547">
    <property type="entry name" value="DEAD_box_RNA_helicases"/>
</dbReference>
<evidence type="ECO:0000313" key="14">
    <source>
        <dbReference type="Proteomes" id="UP000332594"/>
    </source>
</evidence>
<dbReference type="EMBL" id="CAADJG010000002">
    <property type="protein sequence ID" value="VFS82431.1"/>
    <property type="molecule type" value="Genomic_DNA"/>
</dbReference>
<dbReference type="InterPro" id="IPR006474">
    <property type="entry name" value="Helicase_Cas3_CRISPR-ass_core"/>
</dbReference>
<comment type="similarity">
    <text evidence="1">In the N-terminal section; belongs to the CRISPR-associated nuclease Cas3-HD family.</text>
</comment>
<dbReference type="CDD" id="cd09641">
    <property type="entry name" value="Cas3''_I"/>
    <property type="match status" value="1"/>
</dbReference>
<dbReference type="AlphaFoldDB" id="A0A485CCQ3"/>
<dbReference type="SMART" id="SM00487">
    <property type="entry name" value="DEXDc"/>
    <property type="match status" value="1"/>
</dbReference>
<dbReference type="Proteomes" id="UP000332594">
    <property type="component" value="Unassembled WGS sequence"/>
</dbReference>
<evidence type="ECO:0000259" key="12">
    <source>
        <dbReference type="PROSITE" id="PS51643"/>
    </source>
</evidence>
<evidence type="ECO:0000256" key="5">
    <source>
        <dbReference type="ARBA" id="ARBA00022741"/>
    </source>
</evidence>
<name>A0A485CCQ3_RAOTE</name>
<feature type="compositionally biased region" description="Basic and acidic residues" evidence="10">
    <location>
        <begin position="975"/>
        <end position="984"/>
    </location>
</feature>
<evidence type="ECO:0000313" key="13">
    <source>
        <dbReference type="EMBL" id="VFS82431.1"/>
    </source>
</evidence>
<organism evidence="13 14">
    <name type="scientific">Raoultella terrigena</name>
    <name type="common">Klebsiella terrigena</name>
    <dbReference type="NCBI Taxonomy" id="577"/>
    <lineage>
        <taxon>Bacteria</taxon>
        <taxon>Pseudomonadati</taxon>
        <taxon>Pseudomonadota</taxon>
        <taxon>Gammaproteobacteria</taxon>
        <taxon>Enterobacterales</taxon>
        <taxon>Enterobacteriaceae</taxon>
        <taxon>Klebsiella/Raoultella group</taxon>
        <taxon>Raoultella</taxon>
    </lineage>
</organism>
<keyword evidence="7 13" id="KW-0347">Helicase</keyword>
<dbReference type="SUPFAM" id="SSF52540">
    <property type="entry name" value="P-loop containing nucleoside triphosphate hydrolases"/>
    <property type="match status" value="1"/>
</dbReference>
<dbReference type="GO" id="GO:0005524">
    <property type="term" value="F:ATP binding"/>
    <property type="evidence" value="ECO:0007669"/>
    <property type="project" value="UniProtKB-KW"/>
</dbReference>
<dbReference type="InterPro" id="IPR054712">
    <property type="entry name" value="Cas3-like_dom"/>
</dbReference>
<dbReference type="NCBIfam" id="TIGR01587">
    <property type="entry name" value="cas3_core"/>
    <property type="match status" value="1"/>
</dbReference>
<evidence type="ECO:0000259" key="11">
    <source>
        <dbReference type="PROSITE" id="PS51192"/>
    </source>
</evidence>
<evidence type="ECO:0000256" key="2">
    <source>
        <dbReference type="ARBA" id="ARBA00009046"/>
    </source>
</evidence>
<feature type="domain" description="Helicase ATP-binding" evidence="11">
    <location>
        <begin position="293"/>
        <end position="505"/>
    </location>
</feature>
<dbReference type="GO" id="GO:0003724">
    <property type="term" value="F:RNA helicase activity"/>
    <property type="evidence" value="ECO:0007669"/>
    <property type="project" value="TreeGrafter"/>
</dbReference>
<dbReference type="PANTHER" id="PTHR47963:SF9">
    <property type="entry name" value="CRISPR-ASSOCIATED ENDONUCLEASE_HELICASE CAS3"/>
    <property type="match status" value="1"/>
</dbReference>
<comment type="similarity">
    <text evidence="2">In the central section; belongs to the CRISPR-associated helicase Cas3 family.</text>
</comment>
<dbReference type="GO" id="GO:0003723">
    <property type="term" value="F:RNA binding"/>
    <property type="evidence" value="ECO:0007669"/>
    <property type="project" value="TreeGrafter"/>
</dbReference>
<evidence type="ECO:0000256" key="10">
    <source>
        <dbReference type="SAM" id="MobiDB-lite"/>
    </source>
</evidence>
<gene>
    <name evidence="13" type="ORF">NCTC13038_04597</name>
</gene>
<dbReference type="GO" id="GO:0004518">
    <property type="term" value="F:nuclease activity"/>
    <property type="evidence" value="ECO:0007669"/>
    <property type="project" value="UniProtKB-KW"/>
</dbReference>
<dbReference type="GO" id="GO:0051607">
    <property type="term" value="P:defense response to virus"/>
    <property type="evidence" value="ECO:0007669"/>
    <property type="project" value="UniProtKB-KW"/>
</dbReference>
<evidence type="ECO:0000256" key="8">
    <source>
        <dbReference type="ARBA" id="ARBA00022840"/>
    </source>
</evidence>
<accession>A0A485CCQ3</accession>
<dbReference type="Pfam" id="PF18019">
    <property type="entry name" value="Cas3_HD"/>
    <property type="match status" value="1"/>
</dbReference>
<keyword evidence="5" id="KW-0547">Nucleotide-binding</keyword>
<evidence type="ECO:0000256" key="7">
    <source>
        <dbReference type="ARBA" id="ARBA00022806"/>
    </source>
</evidence>
<dbReference type="InterPro" id="IPR006483">
    <property type="entry name" value="CRISPR-assoc_Cas3_HD"/>
</dbReference>